<feature type="chain" id="PRO_5002178241" description="Ricin B lectin domain-containing protein" evidence="1">
    <location>
        <begin position="21"/>
        <end position="164"/>
    </location>
</feature>
<feature type="signal peptide" evidence="1">
    <location>
        <begin position="1"/>
        <end position="20"/>
    </location>
</feature>
<reference evidence="2 3" key="1">
    <citation type="journal article" date="2014" name="PLoS Genet.">
        <title>Analysis of the Phlebiopsis gigantea genome, transcriptome and secretome provides insight into its pioneer colonization strategies of wood.</title>
        <authorList>
            <person name="Hori C."/>
            <person name="Ishida T."/>
            <person name="Igarashi K."/>
            <person name="Samejima M."/>
            <person name="Suzuki H."/>
            <person name="Master E."/>
            <person name="Ferreira P."/>
            <person name="Ruiz-Duenas F.J."/>
            <person name="Held B."/>
            <person name="Canessa P."/>
            <person name="Larrondo L.F."/>
            <person name="Schmoll M."/>
            <person name="Druzhinina I.S."/>
            <person name="Kubicek C.P."/>
            <person name="Gaskell J.A."/>
            <person name="Kersten P."/>
            <person name="St John F."/>
            <person name="Glasner J."/>
            <person name="Sabat G."/>
            <person name="Splinter BonDurant S."/>
            <person name="Syed K."/>
            <person name="Yadav J."/>
            <person name="Mgbeahuruike A.C."/>
            <person name="Kovalchuk A."/>
            <person name="Asiegbu F.O."/>
            <person name="Lackner G."/>
            <person name="Hoffmeister D."/>
            <person name="Rencoret J."/>
            <person name="Gutierrez A."/>
            <person name="Sun H."/>
            <person name="Lindquist E."/>
            <person name="Barry K."/>
            <person name="Riley R."/>
            <person name="Grigoriev I.V."/>
            <person name="Henrissat B."/>
            <person name="Kues U."/>
            <person name="Berka R.M."/>
            <person name="Martinez A.T."/>
            <person name="Covert S.F."/>
            <person name="Blanchette R.A."/>
            <person name="Cullen D."/>
        </authorList>
    </citation>
    <scope>NUCLEOTIDE SEQUENCE [LARGE SCALE GENOMIC DNA]</scope>
    <source>
        <strain evidence="2 3">11061_1 CR5-6</strain>
    </source>
</reference>
<proteinExistence type="predicted"/>
<dbReference type="Proteomes" id="UP000053257">
    <property type="component" value="Unassembled WGS sequence"/>
</dbReference>
<dbReference type="HOGENOM" id="CLU_1619620_0_0_1"/>
<keyword evidence="1" id="KW-0732">Signal</keyword>
<evidence type="ECO:0000313" key="2">
    <source>
        <dbReference type="EMBL" id="KIP05105.1"/>
    </source>
</evidence>
<dbReference type="InterPro" id="IPR035992">
    <property type="entry name" value="Ricin_B-like_lectins"/>
</dbReference>
<accession>A0A0C3S862</accession>
<evidence type="ECO:0008006" key="4">
    <source>
        <dbReference type="Google" id="ProtNLM"/>
    </source>
</evidence>
<dbReference type="SUPFAM" id="SSF50370">
    <property type="entry name" value="Ricin B-like lectins"/>
    <property type="match status" value="1"/>
</dbReference>
<keyword evidence="3" id="KW-1185">Reference proteome</keyword>
<dbReference type="EMBL" id="KN840553">
    <property type="protein sequence ID" value="KIP05105.1"/>
    <property type="molecule type" value="Genomic_DNA"/>
</dbReference>
<organism evidence="2 3">
    <name type="scientific">Phlebiopsis gigantea (strain 11061_1 CR5-6)</name>
    <name type="common">White-rot fungus</name>
    <name type="synonym">Peniophora gigantea</name>
    <dbReference type="NCBI Taxonomy" id="745531"/>
    <lineage>
        <taxon>Eukaryota</taxon>
        <taxon>Fungi</taxon>
        <taxon>Dikarya</taxon>
        <taxon>Basidiomycota</taxon>
        <taxon>Agaricomycotina</taxon>
        <taxon>Agaricomycetes</taxon>
        <taxon>Polyporales</taxon>
        <taxon>Phanerochaetaceae</taxon>
        <taxon>Phlebiopsis</taxon>
    </lineage>
</organism>
<name>A0A0C3S862_PHLG1</name>
<gene>
    <name evidence="2" type="ORF">PHLGIDRAFT_167729</name>
</gene>
<dbReference type="AlphaFoldDB" id="A0A0C3S862"/>
<sequence length="164" mass="17028">MFKFLSALAILSAAICGAVAKPALPVPATGKYRIQNADTGFFLDDSGGSQNLGNPVFVQTLNQPLTSNQEWNVSIFSGSAIGQIQSISSFIVANNQSGATLLSVNPSQATSLLFVPVPGGVAICLNPQTNSCFTSPVTALTQVPVLPFTKALNQTWIFEPVGGA</sequence>
<dbReference type="Gene3D" id="2.80.10.50">
    <property type="match status" value="1"/>
</dbReference>
<evidence type="ECO:0000256" key="1">
    <source>
        <dbReference type="SAM" id="SignalP"/>
    </source>
</evidence>
<evidence type="ECO:0000313" key="3">
    <source>
        <dbReference type="Proteomes" id="UP000053257"/>
    </source>
</evidence>
<dbReference type="OrthoDB" id="3192089at2759"/>
<protein>
    <recommendedName>
        <fullName evidence="4">Ricin B lectin domain-containing protein</fullName>
    </recommendedName>
</protein>